<dbReference type="GO" id="GO:0000978">
    <property type="term" value="F:RNA polymerase II cis-regulatory region sequence-specific DNA binding"/>
    <property type="evidence" value="ECO:0007669"/>
    <property type="project" value="TreeGrafter"/>
</dbReference>
<evidence type="ECO:0000256" key="4">
    <source>
        <dbReference type="ARBA" id="ARBA00022833"/>
    </source>
</evidence>
<evidence type="ECO:0000256" key="5">
    <source>
        <dbReference type="ARBA" id="ARBA00023015"/>
    </source>
</evidence>
<keyword evidence="7 10" id="KW-0804">Transcription</keyword>
<evidence type="ECO:0000259" key="12">
    <source>
        <dbReference type="PROSITE" id="PS51030"/>
    </source>
</evidence>
<feature type="region of interest" description="Disordered" evidence="11">
    <location>
        <begin position="122"/>
        <end position="141"/>
    </location>
</feature>
<evidence type="ECO:0000256" key="8">
    <source>
        <dbReference type="ARBA" id="ARBA00023170"/>
    </source>
</evidence>
<dbReference type="Proteomes" id="UP001497623">
    <property type="component" value="Unassembled WGS sequence"/>
</dbReference>
<evidence type="ECO:0000256" key="10">
    <source>
        <dbReference type="RuleBase" id="RU004334"/>
    </source>
</evidence>
<reference evidence="14 15" key="1">
    <citation type="submission" date="2024-05" db="EMBL/GenBank/DDBJ databases">
        <authorList>
            <person name="Wallberg A."/>
        </authorList>
    </citation>
    <scope>NUCLEOTIDE SEQUENCE [LARGE SCALE GENOMIC DNA]</scope>
</reference>
<accession>A0AAV2RRK3</accession>
<comment type="caution">
    <text evidence="14">The sequence shown here is derived from an EMBL/GenBank/DDBJ whole genome shotgun (WGS) entry which is preliminary data.</text>
</comment>
<evidence type="ECO:0000256" key="9">
    <source>
        <dbReference type="ARBA" id="ARBA00023242"/>
    </source>
</evidence>
<dbReference type="PANTHER" id="PTHR24082:SF482">
    <property type="entry name" value="NUCLEAR RECEPTOR"/>
    <property type="match status" value="1"/>
</dbReference>
<dbReference type="GO" id="GO:0045944">
    <property type="term" value="P:positive regulation of transcription by RNA polymerase II"/>
    <property type="evidence" value="ECO:0007669"/>
    <property type="project" value="TreeGrafter"/>
</dbReference>
<evidence type="ECO:0000256" key="1">
    <source>
        <dbReference type="ARBA" id="ARBA00008092"/>
    </source>
</evidence>
<feature type="domain" description="NR LBD" evidence="13">
    <location>
        <begin position="171"/>
        <end position="401"/>
    </location>
</feature>
<dbReference type="EMBL" id="CAXKWB010027080">
    <property type="protein sequence ID" value="CAL4131276.1"/>
    <property type="molecule type" value="Genomic_DNA"/>
</dbReference>
<dbReference type="Pfam" id="PF00104">
    <property type="entry name" value="Hormone_recep"/>
    <property type="match status" value="1"/>
</dbReference>
<dbReference type="Gene3D" id="3.30.50.10">
    <property type="entry name" value="Erythroid Transcription Factor GATA-1, subunit A"/>
    <property type="match status" value="1"/>
</dbReference>
<proteinExistence type="inferred from homology"/>
<dbReference type="PANTHER" id="PTHR24082">
    <property type="entry name" value="NUCLEAR HORMONE RECEPTOR"/>
    <property type="match status" value="1"/>
</dbReference>
<dbReference type="InterPro" id="IPR001723">
    <property type="entry name" value="Nuclear_hrmn_rcpt"/>
</dbReference>
<organism evidence="14 15">
    <name type="scientific">Meganyctiphanes norvegica</name>
    <name type="common">Northern krill</name>
    <name type="synonym">Thysanopoda norvegica</name>
    <dbReference type="NCBI Taxonomy" id="48144"/>
    <lineage>
        <taxon>Eukaryota</taxon>
        <taxon>Metazoa</taxon>
        <taxon>Ecdysozoa</taxon>
        <taxon>Arthropoda</taxon>
        <taxon>Crustacea</taxon>
        <taxon>Multicrustacea</taxon>
        <taxon>Malacostraca</taxon>
        <taxon>Eumalacostraca</taxon>
        <taxon>Eucarida</taxon>
        <taxon>Euphausiacea</taxon>
        <taxon>Euphausiidae</taxon>
        <taxon>Meganyctiphanes</taxon>
    </lineage>
</organism>
<feature type="non-terminal residue" evidence="14">
    <location>
        <position position="405"/>
    </location>
</feature>
<dbReference type="GO" id="GO:0008270">
    <property type="term" value="F:zinc ion binding"/>
    <property type="evidence" value="ECO:0007669"/>
    <property type="project" value="UniProtKB-KW"/>
</dbReference>
<evidence type="ECO:0000256" key="7">
    <source>
        <dbReference type="ARBA" id="ARBA00023163"/>
    </source>
</evidence>
<dbReference type="SMART" id="SM00430">
    <property type="entry name" value="HOLI"/>
    <property type="match status" value="1"/>
</dbReference>
<keyword evidence="9 10" id="KW-0539">Nucleus</keyword>
<feature type="compositionally biased region" description="Basic residues" evidence="11">
    <location>
        <begin position="129"/>
        <end position="141"/>
    </location>
</feature>
<protein>
    <submittedName>
        <fullName evidence="14">Uncharacterized protein</fullName>
    </submittedName>
</protein>
<dbReference type="Pfam" id="PF00105">
    <property type="entry name" value="zf-C4"/>
    <property type="match status" value="1"/>
</dbReference>
<dbReference type="PRINTS" id="PR00398">
    <property type="entry name" value="STRDHORMONER"/>
</dbReference>
<keyword evidence="6 10" id="KW-0238">DNA-binding</keyword>
<gene>
    <name evidence="14" type="ORF">MNOR_LOCUS26725</name>
</gene>
<dbReference type="InterPro" id="IPR013088">
    <property type="entry name" value="Znf_NHR/GATA"/>
</dbReference>
<dbReference type="PROSITE" id="PS51843">
    <property type="entry name" value="NR_LBD"/>
    <property type="match status" value="1"/>
</dbReference>
<sequence length="405" mass="47597">MSNHRNIGYDSSCISSNSNIGKSSMNAERPEHMQPPQKQQQKQQRICGVCSDKAKSMHFGGLSCDSCKAFFRRAVFRDSFLKFTCPNNRKCEINTVSRKCCQHCRYQKCTSIGMDKSYVMADDKSLPPKQKKTHSNSKYNKKTQKNVKHLEPFEPDISAMLDFMSHQERDEIEQIIIKYRRAYREIPYRKDLREYSTNMPSLQIVNMFTTVVRRFAYFAQLFPDFCELPPQDQSILLRNGILDMCLIRGVQAYDTENNRWPNTNQVIYKDAATLRIEDMKKLVSSKLYETNIKFITSMKELNLDEPVLMILLMILLFTTDQPGLIENKKVQITQEKYLMHLRKYMTWRYGPKNTSLLYPKLLMKLTDLRELNDQHNEYNLRLADQEVKEVVLQFPKTRVASCRNC</sequence>
<keyword evidence="4 10" id="KW-0862">Zinc</keyword>
<dbReference type="SUPFAM" id="SSF48508">
    <property type="entry name" value="Nuclear receptor ligand-binding domain"/>
    <property type="match status" value="1"/>
</dbReference>
<evidence type="ECO:0000256" key="2">
    <source>
        <dbReference type="ARBA" id="ARBA00022723"/>
    </source>
</evidence>
<evidence type="ECO:0000259" key="13">
    <source>
        <dbReference type="PROSITE" id="PS51843"/>
    </source>
</evidence>
<dbReference type="AlphaFoldDB" id="A0AAV2RRK3"/>
<evidence type="ECO:0000256" key="11">
    <source>
        <dbReference type="SAM" id="MobiDB-lite"/>
    </source>
</evidence>
<dbReference type="SUPFAM" id="SSF57716">
    <property type="entry name" value="Glucocorticoid receptor-like (DNA-binding domain)"/>
    <property type="match status" value="1"/>
</dbReference>
<dbReference type="InterPro" id="IPR050234">
    <property type="entry name" value="Nuclear_hormone_rcpt_NR1"/>
</dbReference>
<name>A0AAV2RRK3_MEGNR</name>
<dbReference type="InterPro" id="IPR000536">
    <property type="entry name" value="Nucl_hrmn_rcpt_lig-bd"/>
</dbReference>
<dbReference type="InterPro" id="IPR001728">
    <property type="entry name" value="ThyrH_rcpt"/>
</dbReference>
<evidence type="ECO:0000313" key="14">
    <source>
        <dbReference type="EMBL" id="CAL4131276.1"/>
    </source>
</evidence>
<keyword evidence="8 10" id="KW-0675">Receptor</keyword>
<dbReference type="SMART" id="SM00399">
    <property type="entry name" value="ZnF_C4"/>
    <property type="match status" value="1"/>
</dbReference>
<feature type="domain" description="Nuclear receptor" evidence="12">
    <location>
        <begin position="44"/>
        <end position="121"/>
    </location>
</feature>
<dbReference type="PRINTS" id="PR00546">
    <property type="entry name" value="THYROIDHORMR"/>
</dbReference>
<evidence type="ECO:0000256" key="6">
    <source>
        <dbReference type="ARBA" id="ARBA00023125"/>
    </source>
</evidence>
<evidence type="ECO:0000256" key="3">
    <source>
        <dbReference type="ARBA" id="ARBA00022771"/>
    </source>
</evidence>
<dbReference type="Gene3D" id="1.10.565.10">
    <property type="entry name" value="Retinoid X Receptor"/>
    <property type="match status" value="1"/>
</dbReference>
<dbReference type="PROSITE" id="PS00031">
    <property type="entry name" value="NUCLEAR_REC_DBD_1"/>
    <property type="match status" value="1"/>
</dbReference>
<keyword evidence="3 10" id="KW-0863">Zinc-finger</keyword>
<keyword evidence="15" id="KW-1185">Reference proteome</keyword>
<dbReference type="GO" id="GO:0005634">
    <property type="term" value="C:nucleus"/>
    <property type="evidence" value="ECO:0007669"/>
    <property type="project" value="UniProtKB-SubCell"/>
</dbReference>
<dbReference type="GO" id="GO:0030154">
    <property type="term" value="P:cell differentiation"/>
    <property type="evidence" value="ECO:0007669"/>
    <property type="project" value="TreeGrafter"/>
</dbReference>
<keyword evidence="5 10" id="KW-0805">Transcription regulation</keyword>
<dbReference type="PRINTS" id="PR00047">
    <property type="entry name" value="STROIDFINGER"/>
</dbReference>
<keyword evidence="2 10" id="KW-0479">Metal-binding</keyword>
<comment type="similarity">
    <text evidence="1">Belongs to the nuclear hormone receptor family. NR1 subfamily.</text>
</comment>
<dbReference type="InterPro" id="IPR001628">
    <property type="entry name" value="Znf_hrmn_rcpt"/>
</dbReference>
<evidence type="ECO:0000313" key="15">
    <source>
        <dbReference type="Proteomes" id="UP001497623"/>
    </source>
</evidence>
<dbReference type="PROSITE" id="PS51030">
    <property type="entry name" value="NUCLEAR_REC_DBD_2"/>
    <property type="match status" value="1"/>
</dbReference>
<dbReference type="GO" id="GO:0000122">
    <property type="term" value="P:negative regulation of transcription by RNA polymerase II"/>
    <property type="evidence" value="ECO:0007669"/>
    <property type="project" value="TreeGrafter"/>
</dbReference>
<dbReference type="GO" id="GO:0004879">
    <property type="term" value="F:nuclear receptor activity"/>
    <property type="evidence" value="ECO:0007669"/>
    <property type="project" value="InterPro"/>
</dbReference>
<comment type="subcellular location">
    <subcellularLocation>
        <location evidence="10">Nucleus</location>
    </subcellularLocation>
</comment>
<dbReference type="InterPro" id="IPR035500">
    <property type="entry name" value="NHR-like_dom_sf"/>
</dbReference>